<dbReference type="PATRIC" id="fig|1230455.3.peg.595"/>
<accession>M0PQ15</accession>
<evidence type="ECO:0000313" key="2">
    <source>
        <dbReference type="Proteomes" id="UP000011528"/>
    </source>
</evidence>
<dbReference type="STRING" id="1230455.C462_03318"/>
<dbReference type="Proteomes" id="UP000011528">
    <property type="component" value="Unassembled WGS sequence"/>
</dbReference>
<proteinExistence type="predicted"/>
<gene>
    <name evidence="1" type="ORF">C462_03318</name>
</gene>
<evidence type="ECO:0000313" key="1">
    <source>
        <dbReference type="EMBL" id="EMA72087.1"/>
    </source>
</evidence>
<dbReference type="CDD" id="cd02513">
    <property type="entry name" value="CMP-NeuAc_Synthase"/>
    <property type="match status" value="1"/>
</dbReference>
<comment type="caution">
    <text evidence="1">The sequence shown here is derived from an EMBL/GenBank/DDBJ whole genome shotgun (WGS) entry which is preliminary data.</text>
</comment>
<reference evidence="1 2" key="1">
    <citation type="journal article" date="2014" name="PLoS Genet.">
        <title>Phylogenetically driven sequencing of extremely halophilic archaea reveals strategies for static and dynamic osmo-response.</title>
        <authorList>
            <person name="Becker E.A."/>
            <person name="Seitzer P.M."/>
            <person name="Tritt A."/>
            <person name="Larsen D."/>
            <person name="Krusor M."/>
            <person name="Yao A.I."/>
            <person name="Wu D."/>
            <person name="Madern D."/>
            <person name="Eisen J.A."/>
            <person name="Darling A.E."/>
            <person name="Facciotti M.T."/>
        </authorList>
    </citation>
    <scope>NUCLEOTIDE SEQUENCE [LARGE SCALE GENOMIC DNA]</scope>
    <source>
        <strain evidence="1 2">JCM 13916</strain>
    </source>
</reference>
<dbReference type="InterPro" id="IPR029044">
    <property type="entry name" value="Nucleotide-diphossugar_trans"/>
</dbReference>
<dbReference type="GO" id="GO:0008781">
    <property type="term" value="F:N-acylneuraminate cytidylyltransferase activity"/>
    <property type="evidence" value="ECO:0007669"/>
    <property type="project" value="TreeGrafter"/>
</dbReference>
<sequence>MSDRTYVALIPARGGSKGIENKNIVEVAEKPLIAHSIEAAQQSDTIDDIVVSTDSQEIADIAVEWGASVPYLRPDKLATDEAPTEPVIRHALEHESADEWTHVVLLQPTSPLRTGDDIENAINTFKQSNGTSLVSVFEDHSYRWEETPNGAIRKNYQGDRKRRQDKSPEYVENGSIYIIEGSEFLDTGNLQAGKTVLYTMPQKRSVDVDTHFDLWLVRKLIHRLDDQGDTR</sequence>
<dbReference type="InterPro" id="IPR050793">
    <property type="entry name" value="CMP-NeuNAc_synthase"/>
</dbReference>
<dbReference type="PANTHER" id="PTHR21485:SF3">
    <property type="entry name" value="N-ACYLNEURAMINATE CYTIDYLYLTRANSFERASE"/>
    <property type="match status" value="1"/>
</dbReference>
<dbReference type="RefSeq" id="WP_007993637.1">
    <property type="nucleotide sequence ID" value="NZ_AOJJ01000034.1"/>
</dbReference>
<dbReference type="Gene3D" id="3.90.550.10">
    <property type="entry name" value="Spore Coat Polysaccharide Biosynthesis Protein SpsA, Chain A"/>
    <property type="match status" value="1"/>
</dbReference>
<dbReference type="Pfam" id="PF02348">
    <property type="entry name" value="CTP_transf_3"/>
    <property type="match status" value="1"/>
</dbReference>
<name>M0PQ15_9EURY</name>
<evidence type="ECO:0008006" key="3">
    <source>
        <dbReference type="Google" id="ProtNLM"/>
    </source>
</evidence>
<dbReference type="EMBL" id="AOJJ01000034">
    <property type="protein sequence ID" value="EMA72087.1"/>
    <property type="molecule type" value="Genomic_DNA"/>
</dbReference>
<protein>
    <recommendedName>
        <fullName evidence="3">N-acylneuraminate cytidylyltransferase</fullName>
    </recommendedName>
</protein>
<dbReference type="InterPro" id="IPR003329">
    <property type="entry name" value="Cytidylyl_trans"/>
</dbReference>
<organism evidence="1 2">
    <name type="scientific">Halorubrum distributum JCM 13916</name>
    <dbReference type="NCBI Taxonomy" id="1230455"/>
    <lineage>
        <taxon>Archaea</taxon>
        <taxon>Methanobacteriati</taxon>
        <taxon>Methanobacteriota</taxon>
        <taxon>Stenosarchaea group</taxon>
        <taxon>Halobacteria</taxon>
        <taxon>Halobacteriales</taxon>
        <taxon>Haloferacaceae</taxon>
        <taxon>Halorubrum</taxon>
        <taxon>Halorubrum distributum group</taxon>
    </lineage>
</organism>
<dbReference type="AlphaFoldDB" id="M0PQ15"/>
<dbReference type="PANTHER" id="PTHR21485">
    <property type="entry name" value="HAD SUPERFAMILY MEMBERS CMAS AND KDSC"/>
    <property type="match status" value="1"/>
</dbReference>
<dbReference type="SUPFAM" id="SSF53448">
    <property type="entry name" value="Nucleotide-diphospho-sugar transferases"/>
    <property type="match status" value="1"/>
</dbReference>